<dbReference type="GO" id="GO:0003677">
    <property type="term" value="F:DNA binding"/>
    <property type="evidence" value="ECO:0007669"/>
    <property type="project" value="UniProtKB-KW"/>
</dbReference>
<reference evidence="5 6" key="1">
    <citation type="submission" date="2018-03" db="EMBL/GenBank/DDBJ databases">
        <title>Genomic Encyclopedia of Type Strains, Phase III (KMG-III): the genomes of soil and plant-associated and newly described type strains.</title>
        <authorList>
            <person name="Whitman W."/>
        </authorList>
    </citation>
    <scope>NUCLEOTIDE SEQUENCE [LARGE SCALE GENOMIC DNA]</scope>
    <source>
        <strain evidence="5 6">CGMCC 4.7125</strain>
    </source>
</reference>
<keyword evidence="3" id="KW-0804">Transcription</keyword>
<organism evidence="5 6">
    <name type="scientific">Prauserella shujinwangii</name>
    <dbReference type="NCBI Taxonomy" id="1453103"/>
    <lineage>
        <taxon>Bacteria</taxon>
        <taxon>Bacillati</taxon>
        <taxon>Actinomycetota</taxon>
        <taxon>Actinomycetes</taxon>
        <taxon>Pseudonocardiales</taxon>
        <taxon>Pseudonocardiaceae</taxon>
        <taxon>Prauserella</taxon>
    </lineage>
</organism>
<dbReference type="InterPro" id="IPR036527">
    <property type="entry name" value="SCP2_sterol-bd_dom_sf"/>
</dbReference>
<dbReference type="PANTHER" id="PTHR33204">
    <property type="entry name" value="TRANSCRIPTIONAL REGULATOR, MARR FAMILY"/>
    <property type="match status" value="1"/>
</dbReference>
<dbReference type="SUPFAM" id="SSF46785">
    <property type="entry name" value="Winged helix' DNA-binding domain"/>
    <property type="match status" value="1"/>
</dbReference>
<dbReference type="EMBL" id="PVNH01000011">
    <property type="protein sequence ID" value="PRX44501.1"/>
    <property type="molecule type" value="Genomic_DNA"/>
</dbReference>
<accession>A0A2T0LN04</accession>
<dbReference type="RefSeq" id="WP_106181185.1">
    <property type="nucleotide sequence ID" value="NZ_PVNH01000011.1"/>
</dbReference>
<dbReference type="OrthoDB" id="9792527at2"/>
<dbReference type="Proteomes" id="UP000238362">
    <property type="component" value="Unassembled WGS sequence"/>
</dbReference>
<dbReference type="InterPro" id="IPR036388">
    <property type="entry name" value="WH-like_DNA-bd_sf"/>
</dbReference>
<evidence type="ECO:0000259" key="4">
    <source>
        <dbReference type="PROSITE" id="PS51118"/>
    </source>
</evidence>
<comment type="caution">
    <text evidence="5">The sequence shown here is derived from an EMBL/GenBank/DDBJ whole genome shotgun (WGS) entry which is preliminary data.</text>
</comment>
<dbReference type="InterPro" id="IPR002577">
    <property type="entry name" value="HTH_HxlR"/>
</dbReference>
<dbReference type="PROSITE" id="PS51118">
    <property type="entry name" value="HTH_HXLR"/>
    <property type="match status" value="1"/>
</dbReference>
<evidence type="ECO:0000256" key="2">
    <source>
        <dbReference type="ARBA" id="ARBA00023125"/>
    </source>
</evidence>
<sequence>MAKRQYGQFCGLARAADLVGERWALLIVRDLLVRPRRFTDLKRGLPRIPTNVLSNRLKELEGAGVVHRKVLPRPDSSVVYELTEYGADLRDIVLALGRWGARTLGEPGPDDIVTPESLVMALRATFRPDAAADLRAGYELRVGDAVLHALVDHGTLRAEPGPLPAADLSLEAGPAIRAVLAGELTPAEAVATGKVRVTGDAGLFDRFAEVFRI</sequence>
<evidence type="ECO:0000313" key="6">
    <source>
        <dbReference type="Proteomes" id="UP000238362"/>
    </source>
</evidence>
<evidence type="ECO:0000256" key="3">
    <source>
        <dbReference type="ARBA" id="ARBA00023163"/>
    </source>
</evidence>
<keyword evidence="6" id="KW-1185">Reference proteome</keyword>
<name>A0A2T0LN04_9PSEU</name>
<protein>
    <submittedName>
        <fullName evidence="5">HxlR family transcriptional regulator</fullName>
    </submittedName>
</protein>
<keyword evidence="1" id="KW-0805">Transcription regulation</keyword>
<evidence type="ECO:0000256" key="1">
    <source>
        <dbReference type="ARBA" id="ARBA00023015"/>
    </source>
</evidence>
<dbReference type="Pfam" id="PF01638">
    <property type="entry name" value="HxlR"/>
    <property type="match status" value="1"/>
</dbReference>
<dbReference type="Gene3D" id="1.10.10.10">
    <property type="entry name" value="Winged helix-like DNA-binding domain superfamily/Winged helix DNA-binding domain"/>
    <property type="match status" value="1"/>
</dbReference>
<dbReference type="InterPro" id="IPR036390">
    <property type="entry name" value="WH_DNA-bd_sf"/>
</dbReference>
<evidence type="ECO:0000313" key="5">
    <source>
        <dbReference type="EMBL" id="PRX44501.1"/>
    </source>
</evidence>
<dbReference type="SUPFAM" id="SSF55718">
    <property type="entry name" value="SCP-like"/>
    <property type="match status" value="1"/>
</dbReference>
<dbReference type="PANTHER" id="PTHR33204:SF18">
    <property type="entry name" value="TRANSCRIPTIONAL REGULATORY PROTEIN"/>
    <property type="match status" value="1"/>
</dbReference>
<proteinExistence type="predicted"/>
<feature type="domain" description="HTH hxlR-type" evidence="4">
    <location>
        <begin position="10"/>
        <end position="108"/>
    </location>
</feature>
<keyword evidence="2" id="KW-0238">DNA-binding</keyword>
<dbReference type="Gene3D" id="3.30.1050.10">
    <property type="entry name" value="SCP2 sterol-binding domain"/>
    <property type="match status" value="1"/>
</dbReference>
<gene>
    <name evidence="5" type="ORF">B0I33_1119</name>
</gene>
<dbReference type="AlphaFoldDB" id="A0A2T0LN04"/>